<keyword evidence="2" id="KW-0238">DNA-binding</keyword>
<organism evidence="5 6">
    <name type="scientific">Streptomyces sodiiphilus</name>
    <dbReference type="NCBI Taxonomy" id="226217"/>
    <lineage>
        <taxon>Bacteria</taxon>
        <taxon>Bacillati</taxon>
        <taxon>Actinomycetota</taxon>
        <taxon>Actinomycetes</taxon>
        <taxon>Kitasatosporales</taxon>
        <taxon>Streptomycetaceae</taxon>
        <taxon>Streptomyces</taxon>
    </lineage>
</organism>
<gene>
    <name evidence="5" type="ORF">GCM10009716_31250</name>
</gene>
<proteinExistence type="predicted"/>
<dbReference type="InterPro" id="IPR036388">
    <property type="entry name" value="WH-like_DNA-bd_sf"/>
</dbReference>
<dbReference type="InterPro" id="IPR051081">
    <property type="entry name" value="HTH_MetalResp_TranReg"/>
</dbReference>
<keyword evidence="6" id="KW-1185">Reference proteome</keyword>
<keyword evidence="1" id="KW-0805">Transcription regulation</keyword>
<dbReference type="CDD" id="cd00090">
    <property type="entry name" value="HTH_ARSR"/>
    <property type="match status" value="1"/>
</dbReference>
<dbReference type="PANTHER" id="PTHR33154">
    <property type="entry name" value="TRANSCRIPTIONAL REGULATOR, ARSR FAMILY"/>
    <property type="match status" value="1"/>
</dbReference>
<dbReference type="InterPro" id="IPR011991">
    <property type="entry name" value="ArsR-like_HTH"/>
</dbReference>
<dbReference type="NCBIfam" id="NF033788">
    <property type="entry name" value="HTH_metalloreg"/>
    <property type="match status" value="1"/>
</dbReference>
<dbReference type="SUPFAM" id="SSF46785">
    <property type="entry name" value="Winged helix' DNA-binding domain"/>
    <property type="match status" value="1"/>
</dbReference>
<dbReference type="Proteomes" id="UP001501303">
    <property type="component" value="Unassembled WGS sequence"/>
</dbReference>
<dbReference type="PROSITE" id="PS50987">
    <property type="entry name" value="HTH_ARSR_2"/>
    <property type="match status" value="1"/>
</dbReference>
<protein>
    <recommendedName>
        <fullName evidence="4">HTH arsR-type domain-containing protein</fullName>
    </recommendedName>
</protein>
<dbReference type="InterPro" id="IPR036390">
    <property type="entry name" value="WH_DNA-bd_sf"/>
</dbReference>
<evidence type="ECO:0000256" key="3">
    <source>
        <dbReference type="ARBA" id="ARBA00023163"/>
    </source>
</evidence>
<reference evidence="5 6" key="1">
    <citation type="journal article" date="2019" name="Int. J. Syst. Evol. Microbiol.">
        <title>The Global Catalogue of Microorganisms (GCM) 10K type strain sequencing project: providing services to taxonomists for standard genome sequencing and annotation.</title>
        <authorList>
            <consortium name="The Broad Institute Genomics Platform"/>
            <consortium name="The Broad Institute Genome Sequencing Center for Infectious Disease"/>
            <person name="Wu L."/>
            <person name="Ma J."/>
        </authorList>
    </citation>
    <scope>NUCLEOTIDE SEQUENCE [LARGE SCALE GENOMIC DNA]</scope>
    <source>
        <strain evidence="5 6">JCM 13581</strain>
    </source>
</reference>
<name>A0ABN2PFG3_9ACTN</name>
<feature type="domain" description="HTH arsR-type" evidence="4">
    <location>
        <begin position="1"/>
        <end position="89"/>
    </location>
</feature>
<dbReference type="SMART" id="SM00418">
    <property type="entry name" value="HTH_ARSR"/>
    <property type="match status" value="1"/>
</dbReference>
<sequence length="99" mass="10649">MAAMFKALADPVRIRLFSKIASHPQGEACVCDISDVGVSQPTVSHHLRKLREAGLLTSQRRGTWVYYRVAPAAPAAMARLLTDSARHAHAHAPTAPAPV</sequence>
<comment type="caution">
    <text evidence="5">The sequence shown here is derived from an EMBL/GenBank/DDBJ whole genome shotgun (WGS) entry which is preliminary data.</text>
</comment>
<dbReference type="PRINTS" id="PR00778">
    <property type="entry name" value="HTHARSR"/>
</dbReference>
<dbReference type="InterPro" id="IPR001845">
    <property type="entry name" value="HTH_ArsR_DNA-bd_dom"/>
</dbReference>
<dbReference type="EMBL" id="BAAAMJ010000030">
    <property type="protein sequence ID" value="GAA1920352.1"/>
    <property type="molecule type" value="Genomic_DNA"/>
</dbReference>
<evidence type="ECO:0000313" key="5">
    <source>
        <dbReference type="EMBL" id="GAA1920352.1"/>
    </source>
</evidence>
<dbReference type="PANTHER" id="PTHR33154:SF18">
    <property type="entry name" value="ARSENICAL RESISTANCE OPERON REPRESSOR"/>
    <property type="match status" value="1"/>
</dbReference>
<evidence type="ECO:0000256" key="1">
    <source>
        <dbReference type="ARBA" id="ARBA00023015"/>
    </source>
</evidence>
<keyword evidence="3" id="KW-0804">Transcription</keyword>
<accession>A0ABN2PFG3</accession>
<evidence type="ECO:0000313" key="6">
    <source>
        <dbReference type="Proteomes" id="UP001501303"/>
    </source>
</evidence>
<dbReference type="Gene3D" id="1.10.10.10">
    <property type="entry name" value="Winged helix-like DNA-binding domain superfamily/Winged helix DNA-binding domain"/>
    <property type="match status" value="1"/>
</dbReference>
<evidence type="ECO:0000256" key="2">
    <source>
        <dbReference type="ARBA" id="ARBA00023125"/>
    </source>
</evidence>
<evidence type="ECO:0000259" key="4">
    <source>
        <dbReference type="PROSITE" id="PS50987"/>
    </source>
</evidence>
<dbReference type="Pfam" id="PF01022">
    <property type="entry name" value="HTH_5"/>
    <property type="match status" value="1"/>
</dbReference>